<keyword evidence="2" id="KW-1185">Reference proteome</keyword>
<accession>A0A2G5ULW5</accession>
<sequence length="203" mass="23254">MVTRIGRISIKGKGFVFDLNKKDQVSGHRWSLGSRRIEEEQGLQAHGLAGFRGLTGIWCERGKSSRNLDQDFKDAGYKDREDLNSNVRNMERKDIVGVEDPEDSRDEFFKSKEWQDFNISHVRNMEIVGVQNPEGSMDQDFNDMDWLEATLGMWKDRVYLGSSSMVAPGPIWIFKNKICQAGAHEFQNDTSGHQDSAWTSELF</sequence>
<organism evidence="1 2">
    <name type="scientific">Caenorhabditis nigoni</name>
    <dbReference type="NCBI Taxonomy" id="1611254"/>
    <lineage>
        <taxon>Eukaryota</taxon>
        <taxon>Metazoa</taxon>
        <taxon>Ecdysozoa</taxon>
        <taxon>Nematoda</taxon>
        <taxon>Chromadorea</taxon>
        <taxon>Rhabditida</taxon>
        <taxon>Rhabditina</taxon>
        <taxon>Rhabditomorpha</taxon>
        <taxon>Rhabditoidea</taxon>
        <taxon>Rhabditidae</taxon>
        <taxon>Peloderinae</taxon>
        <taxon>Caenorhabditis</taxon>
    </lineage>
</organism>
<proteinExistence type="predicted"/>
<gene>
    <name evidence="1" type="primary">Cnig_chr_III.g11845</name>
    <name evidence="1" type="ORF">B9Z55_011845</name>
</gene>
<dbReference type="Proteomes" id="UP000230233">
    <property type="component" value="Chromosome III"/>
</dbReference>
<protein>
    <submittedName>
        <fullName evidence="1">Uncharacterized protein</fullName>
    </submittedName>
</protein>
<evidence type="ECO:0000313" key="1">
    <source>
        <dbReference type="EMBL" id="PIC40540.1"/>
    </source>
</evidence>
<dbReference type="EMBL" id="PDUG01000003">
    <property type="protein sequence ID" value="PIC40540.1"/>
    <property type="molecule type" value="Genomic_DNA"/>
</dbReference>
<dbReference type="AlphaFoldDB" id="A0A2G5ULW5"/>
<name>A0A2G5ULW5_9PELO</name>
<reference evidence="2" key="1">
    <citation type="submission" date="2017-10" db="EMBL/GenBank/DDBJ databases">
        <title>Rapid genome shrinkage in a self-fertile nematode reveals novel sperm competition proteins.</title>
        <authorList>
            <person name="Yin D."/>
            <person name="Schwarz E.M."/>
            <person name="Thomas C.G."/>
            <person name="Felde R.L."/>
            <person name="Korf I.F."/>
            <person name="Cutter A.D."/>
            <person name="Schartner C.M."/>
            <person name="Ralston E.J."/>
            <person name="Meyer B.J."/>
            <person name="Haag E.S."/>
        </authorList>
    </citation>
    <scope>NUCLEOTIDE SEQUENCE [LARGE SCALE GENOMIC DNA]</scope>
    <source>
        <strain evidence="2">JU1422</strain>
    </source>
</reference>
<dbReference type="OrthoDB" id="10638862at2759"/>
<comment type="caution">
    <text evidence="1">The sequence shown here is derived from an EMBL/GenBank/DDBJ whole genome shotgun (WGS) entry which is preliminary data.</text>
</comment>
<evidence type="ECO:0000313" key="2">
    <source>
        <dbReference type="Proteomes" id="UP000230233"/>
    </source>
</evidence>